<dbReference type="AlphaFoldDB" id="L5KZC2"/>
<dbReference type="FunCoup" id="L5KZC2">
    <property type="interactions" value="196"/>
</dbReference>
<dbReference type="FunFam" id="1.20.5.170:FF:000006">
    <property type="entry name" value="fos-related antigen 2 isoform X1"/>
    <property type="match status" value="1"/>
</dbReference>
<dbReference type="CDD" id="cd14722">
    <property type="entry name" value="bZIP_ATF3"/>
    <property type="match status" value="1"/>
</dbReference>
<evidence type="ECO:0000313" key="4">
    <source>
        <dbReference type="EMBL" id="ELK16153.1"/>
    </source>
</evidence>
<dbReference type="InterPro" id="IPR046347">
    <property type="entry name" value="bZIP_sf"/>
</dbReference>
<dbReference type="PROSITE" id="PS00036">
    <property type="entry name" value="BZIP_BASIC"/>
    <property type="match status" value="1"/>
</dbReference>
<dbReference type="STRING" id="9402.L5KZC2"/>
<dbReference type="SMART" id="SM00338">
    <property type="entry name" value="BRLZ"/>
    <property type="match status" value="1"/>
</dbReference>
<dbReference type="Pfam" id="PF00170">
    <property type="entry name" value="bZIP_1"/>
    <property type="match status" value="1"/>
</dbReference>
<dbReference type="PANTHER" id="PTHR23351:SF23">
    <property type="entry name" value="CYCLIC AMP-DEPENDENT TRANSCRIPTION FACTOR ATF-3"/>
    <property type="match status" value="1"/>
</dbReference>
<evidence type="ECO:0000313" key="5">
    <source>
        <dbReference type="Proteomes" id="UP000010552"/>
    </source>
</evidence>
<evidence type="ECO:0000256" key="2">
    <source>
        <dbReference type="SAM" id="MobiDB-lite"/>
    </source>
</evidence>
<dbReference type="EMBL" id="KB030474">
    <property type="protein sequence ID" value="ELK16153.1"/>
    <property type="molecule type" value="Genomic_DNA"/>
</dbReference>
<dbReference type="eggNOG" id="KOG1414">
    <property type="taxonomic scope" value="Eukaryota"/>
</dbReference>
<protein>
    <submittedName>
        <fullName evidence="4">Cyclic AMP-dependent transcription factor ATF-3</fullName>
    </submittedName>
</protein>
<evidence type="ECO:0000256" key="1">
    <source>
        <dbReference type="ARBA" id="ARBA00023242"/>
    </source>
</evidence>
<dbReference type="InParanoid" id="L5KZC2"/>
<dbReference type="PANTHER" id="PTHR23351">
    <property type="entry name" value="FOS TRANSCRIPTION FACTOR-RELATED"/>
    <property type="match status" value="1"/>
</dbReference>
<accession>L5KZC2</accession>
<dbReference type="SUPFAM" id="SSF57959">
    <property type="entry name" value="Leucine zipper domain"/>
    <property type="match status" value="1"/>
</dbReference>
<dbReference type="GO" id="GO:0000978">
    <property type="term" value="F:RNA polymerase II cis-regulatory region sequence-specific DNA binding"/>
    <property type="evidence" value="ECO:0007669"/>
    <property type="project" value="TreeGrafter"/>
</dbReference>
<dbReference type="PRINTS" id="PR00042">
    <property type="entry name" value="LEUZIPPRFOS"/>
</dbReference>
<gene>
    <name evidence="4" type="ORF">PAL_GLEAN10017626</name>
</gene>
<dbReference type="Proteomes" id="UP000010552">
    <property type="component" value="Unassembled WGS sequence"/>
</dbReference>
<reference evidence="5" key="1">
    <citation type="journal article" date="2013" name="Science">
        <title>Comparative analysis of bat genomes provides insight into the evolution of flight and immunity.</title>
        <authorList>
            <person name="Zhang G."/>
            <person name="Cowled C."/>
            <person name="Shi Z."/>
            <person name="Huang Z."/>
            <person name="Bishop-Lilly K.A."/>
            <person name="Fang X."/>
            <person name="Wynne J.W."/>
            <person name="Xiong Z."/>
            <person name="Baker M.L."/>
            <person name="Zhao W."/>
            <person name="Tachedjian M."/>
            <person name="Zhu Y."/>
            <person name="Zhou P."/>
            <person name="Jiang X."/>
            <person name="Ng J."/>
            <person name="Yang L."/>
            <person name="Wu L."/>
            <person name="Xiao J."/>
            <person name="Feng Y."/>
            <person name="Chen Y."/>
            <person name="Sun X."/>
            <person name="Zhang Y."/>
            <person name="Marsh G.A."/>
            <person name="Crameri G."/>
            <person name="Broder C.C."/>
            <person name="Frey K.G."/>
            <person name="Wang L.F."/>
            <person name="Wang J."/>
        </authorList>
    </citation>
    <scope>NUCLEOTIDE SEQUENCE [LARGE SCALE GENOMIC DNA]</scope>
</reference>
<organism evidence="4 5">
    <name type="scientific">Pteropus alecto</name>
    <name type="common">Black flying fox</name>
    <dbReference type="NCBI Taxonomy" id="9402"/>
    <lineage>
        <taxon>Eukaryota</taxon>
        <taxon>Metazoa</taxon>
        <taxon>Chordata</taxon>
        <taxon>Craniata</taxon>
        <taxon>Vertebrata</taxon>
        <taxon>Euteleostomi</taxon>
        <taxon>Mammalia</taxon>
        <taxon>Eutheria</taxon>
        <taxon>Laurasiatheria</taxon>
        <taxon>Chiroptera</taxon>
        <taxon>Yinpterochiroptera</taxon>
        <taxon>Pteropodoidea</taxon>
        <taxon>Pteropodidae</taxon>
        <taxon>Pteropodinae</taxon>
        <taxon>Pteropus</taxon>
    </lineage>
</organism>
<proteinExistence type="predicted"/>
<feature type="region of interest" description="Disordered" evidence="2">
    <location>
        <begin position="29"/>
        <end position="74"/>
    </location>
</feature>
<sequence>MGSYPSPSPGDRVLNPSWAQCRSCARVREARTALGSPGAAAPADPPARVPAVRPRCSSTDPTDKQPEPAPTLPALRTLAAPSGDRRRALEADKMMLQHPGQVSASEVSASAIVPCLSPPGSLVFEDFANLTPFVKEELRFAIQNKHLCHRMSSALESVTVSSRPLEMSVTKAQVAPEEDERKKRRRERNKIAAAKCRNKKKEKTECLQKESEKLESVNAELKAQIEELKNEKQHLIYMLNLHRPTCIVRAQNGRTPEDERNLFIQQIKEGTLQS</sequence>
<dbReference type="InterPro" id="IPR000837">
    <property type="entry name" value="AP-1"/>
</dbReference>
<evidence type="ECO:0000259" key="3">
    <source>
        <dbReference type="PROSITE" id="PS50217"/>
    </source>
</evidence>
<keyword evidence="1" id="KW-0539">Nucleus</keyword>
<name>L5KZC2_PTEAL</name>
<dbReference type="Gene3D" id="1.20.5.170">
    <property type="match status" value="1"/>
</dbReference>
<keyword evidence="5" id="KW-1185">Reference proteome</keyword>
<feature type="domain" description="BZIP" evidence="3">
    <location>
        <begin position="179"/>
        <end position="242"/>
    </location>
</feature>
<dbReference type="PROSITE" id="PS50217">
    <property type="entry name" value="BZIP"/>
    <property type="match status" value="1"/>
</dbReference>
<dbReference type="GO" id="GO:0000981">
    <property type="term" value="F:DNA-binding transcription factor activity, RNA polymerase II-specific"/>
    <property type="evidence" value="ECO:0007669"/>
    <property type="project" value="TreeGrafter"/>
</dbReference>
<dbReference type="GO" id="GO:0005634">
    <property type="term" value="C:nucleus"/>
    <property type="evidence" value="ECO:0007669"/>
    <property type="project" value="TreeGrafter"/>
</dbReference>
<feature type="region of interest" description="Disordered" evidence="2">
    <location>
        <begin position="169"/>
        <end position="188"/>
    </location>
</feature>
<dbReference type="InterPro" id="IPR004827">
    <property type="entry name" value="bZIP"/>
</dbReference>